<dbReference type="EMBL" id="LKHS01000009">
    <property type="protein sequence ID" value="KQH85841.1"/>
    <property type="molecule type" value="Genomic_DNA"/>
</dbReference>
<gene>
    <name evidence="9" type="ORF">AMR76_11195</name>
</gene>
<reference evidence="9 10" key="1">
    <citation type="submission" date="2015-08" db="EMBL/GenBank/DDBJ databases">
        <title>Antibacterial properties of a collection of Vibrionaceae strains.</title>
        <authorList>
            <person name="Giubergia S."/>
        </authorList>
    </citation>
    <scope>NUCLEOTIDE SEQUENCE [LARGE SCALE GENOMIC DNA]</scope>
    <source>
        <strain evidence="9 10">S0821</strain>
    </source>
</reference>
<dbReference type="GO" id="GO:0033214">
    <property type="term" value="P:siderophore-iron import into cell"/>
    <property type="evidence" value="ECO:0007669"/>
    <property type="project" value="TreeGrafter"/>
</dbReference>
<keyword evidence="6 8" id="KW-1133">Transmembrane helix</keyword>
<comment type="subcellular location">
    <subcellularLocation>
        <location evidence="1">Cell membrane</location>
        <topology evidence="1">Multi-pass membrane protein</topology>
    </subcellularLocation>
</comment>
<evidence type="ECO:0000256" key="7">
    <source>
        <dbReference type="ARBA" id="ARBA00023136"/>
    </source>
</evidence>
<organism evidence="9 10">
    <name type="scientific">Vibrio furnissii</name>
    <dbReference type="NCBI Taxonomy" id="29494"/>
    <lineage>
        <taxon>Bacteria</taxon>
        <taxon>Pseudomonadati</taxon>
        <taxon>Pseudomonadota</taxon>
        <taxon>Gammaproteobacteria</taxon>
        <taxon>Vibrionales</taxon>
        <taxon>Vibrionaceae</taxon>
        <taxon>Vibrio</taxon>
    </lineage>
</organism>
<dbReference type="SUPFAM" id="SSF81345">
    <property type="entry name" value="ABC transporter involved in vitamin B12 uptake, BtuC"/>
    <property type="match status" value="1"/>
</dbReference>
<evidence type="ECO:0000256" key="4">
    <source>
        <dbReference type="ARBA" id="ARBA00022475"/>
    </source>
</evidence>
<feature type="transmembrane region" description="Helical" evidence="8">
    <location>
        <begin position="133"/>
        <end position="153"/>
    </location>
</feature>
<dbReference type="FunCoup" id="A0A0Q2MCP2">
    <property type="interactions" value="154"/>
</dbReference>
<keyword evidence="3" id="KW-0813">Transport</keyword>
<feature type="transmembrane region" description="Helical" evidence="8">
    <location>
        <begin position="325"/>
        <end position="342"/>
    </location>
</feature>
<keyword evidence="7 8" id="KW-0472">Membrane</keyword>
<dbReference type="PANTHER" id="PTHR30472:SF24">
    <property type="entry name" value="FERRIC ENTEROBACTIN TRANSPORT SYSTEM PERMEASE PROTEIN FEPG"/>
    <property type="match status" value="1"/>
</dbReference>
<evidence type="ECO:0000256" key="2">
    <source>
        <dbReference type="ARBA" id="ARBA00007935"/>
    </source>
</evidence>
<feature type="transmembrane region" description="Helical" evidence="8">
    <location>
        <begin position="294"/>
        <end position="313"/>
    </location>
</feature>
<comment type="similarity">
    <text evidence="2">Belongs to the binding-protein-dependent transport system permease family. FecCD subfamily.</text>
</comment>
<evidence type="ECO:0000256" key="3">
    <source>
        <dbReference type="ARBA" id="ARBA00022448"/>
    </source>
</evidence>
<dbReference type="Pfam" id="PF01032">
    <property type="entry name" value="FecCD"/>
    <property type="match status" value="1"/>
</dbReference>
<evidence type="ECO:0000256" key="5">
    <source>
        <dbReference type="ARBA" id="ARBA00022692"/>
    </source>
</evidence>
<accession>A0A0Q2MCP2</accession>
<dbReference type="InterPro" id="IPR000522">
    <property type="entry name" value="ABC_transptr_permease_BtuC"/>
</dbReference>
<keyword evidence="5 8" id="KW-0812">Transmembrane</keyword>
<sequence>MNRCSQPVYQVWRRGGWSVRYSAVSMGWLLLLTVLVIGLAAYALTIGRYTISMPDLWQVLSGQGSAVQERIVWNIRLPRIVTAVFVGAALGVSGGIFQSVSRNALGSPDVIGFTTGAATGAIAQIVLFEQGPVQVALAAILGGIVTAVMVYLLSRKAGVVGGYRLILTGIGIGAVLSALNGLMLVKGNIDNAVTANLWLAGSLHARTWSHAIPVMVGVIVLVPLIMLLARQLSLMEMGDDLATQLGIRVERVRLVMLLAAVILAAIATGSAGPIAFIALAAPQLISRLLRTSQLPVYGSAVMGALLMVVADLITQLQPLNLTLPIGRMTGIVGGLYLIWLLTRSPKL</sequence>
<dbReference type="AlphaFoldDB" id="A0A0Q2MCP2"/>
<feature type="transmembrane region" description="Helical" evidence="8">
    <location>
        <begin position="207"/>
        <end position="229"/>
    </location>
</feature>
<evidence type="ECO:0000256" key="8">
    <source>
        <dbReference type="SAM" id="Phobius"/>
    </source>
</evidence>
<dbReference type="PANTHER" id="PTHR30472">
    <property type="entry name" value="FERRIC ENTEROBACTIN TRANSPORT SYSTEM PERMEASE PROTEIN"/>
    <property type="match status" value="1"/>
</dbReference>
<dbReference type="CDD" id="cd06550">
    <property type="entry name" value="TM_ABC_iron-siderophores_like"/>
    <property type="match status" value="1"/>
</dbReference>
<proteinExistence type="inferred from homology"/>
<protein>
    <submittedName>
        <fullName evidence="9">ABC transporter permease</fullName>
    </submittedName>
</protein>
<feature type="transmembrane region" description="Helical" evidence="8">
    <location>
        <begin position="110"/>
        <end position="127"/>
    </location>
</feature>
<keyword evidence="4" id="KW-1003">Cell membrane</keyword>
<evidence type="ECO:0000313" key="9">
    <source>
        <dbReference type="EMBL" id="KQH85841.1"/>
    </source>
</evidence>
<dbReference type="RefSeq" id="WP_055466114.1">
    <property type="nucleotide sequence ID" value="NZ_CP089603.1"/>
</dbReference>
<name>A0A0Q2MCP2_VIBFU</name>
<dbReference type="InParanoid" id="A0A0Q2MCP2"/>
<dbReference type="GO" id="GO:0022857">
    <property type="term" value="F:transmembrane transporter activity"/>
    <property type="evidence" value="ECO:0007669"/>
    <property type="project" value="InterPro"/>
</dbReference>
<feature type="transmembrane region" description="Helical" evidence="8">
    <location>
        <begin position="21"/>
        <end position="44"/>
    </location>
</feature>
<dbReference type="InterPro" id="IPR037294">
    <property type="entry name" value="ABC_BtuC-like"/>
</dbReference>
<feature type="transmembrane region" description="Helical" evidence="8">
    <location>
        <begin position="165"/>
        <end position="187"/>
    </location>
</feature>
<dbReference type="Gene3D" id="1.10.3470.10">
    <property type="entry name" value="ABC transporter involved in vitamin B12 uptake, BtuC"/>
    <property type="match status" value="1"/>
</dbReference>
<dbReference type="GO" id="GO:0005886">
    <property type="term" value="C:plasma membrane"/>
    <property type="evidence" value="ECO:0007669"/>
    <property type="project" value="UniProtKB-SubCell"/>
</dbReference>
<keyword evidence="10" id="KW-1185">Reference proteome</keyword>
<evidence type="ECO:0000256" key="6">
    <source>
        <dbReference type="ARBA" id="ARBA00022989"/>
    </source>
</evidence>
<comment type="caution">
    <text evidence="9">The sequence shown here is derived from an EMBL/GenBank/DDBJ whole genome shotgun (WGS) entry which is preliminary data.</text>
</comment>
<evidence type="ECO:0000313" key="10">
    <source>
        <dbReference type="Proteomes" id="UP000051221"/>
    </source>
</evidence>
<feature type="transmembrane region" description="Helical" evidence="8">
    <location>
        <begin position="254"/>
        <end position="282"/>
    </location>
</feature>
<dbReference type="Proteomes" id="UP000051221">
    <property type="component" value="Unassembled WGS sequence"/>
</dbReference>
<evidence type="ECO:0000256" key="1">
    <source>
        <dbReference type="ARBA" id="ARBA00004651"/>
    </source>
</evidence>
<feature type="transmembrane region" description="Helical" evidence="8">
    <location>
        <begin position="80"/>
        <end position="98"/>
    </location>
</feature>